<feature type="non-terminal residue" evidence="2">
    <location>
        <position position="1"/>
    </location>
</feature>
<proteinExistence type="predicted"/>
<reference evidence="2 3" key="1">
    <citation type="journal article" date="2019" name="Sci. Rep.">
        <title>A high-quality genome of Eragrostis curvula grass provides insights into Poaceae evolution and supports new strategies to enhance forage quality.</title>
        <authorList>
            <person name="Carballo J."/>
            <person name="Santos B.A.C.M."/>
            <person name="Zappacosta D."/>
            <person name="Garbus I."/>
            <person name="Selva J.P."/>
            <person name="Gallo C.A."/>
            <person name="Diaz A."/>
            <person name="Albertini E."/>
            <person name="Caccamo M."/>
            <person name="Echenique V."/>
        </authorList>
    </citation>
    <scope>NUCLEOTIDE SEQUENCE [LARGE SCALE GENOMIC DNA]</scope>
    <source>
        <strain evidence="3">cv. Victoria</strain>
        <tissue evidence="2">Leaf</tissue>
    </source>
</reference>
<feature type="region of interest" description="Disordered" evidence="1">
    <location>
        <begin position="7"/>
        <end position="27"/>
    </location>
</feature>
<dbReference type="AlphaFoldDB" id="A0A5J9VGG5"/>
<dbReference type="Proteomes" id="UP000324897">
    <property type="component" value="Unassembled WGS sequence"/>
</dbReference>
<feature type="compositionally biased region" description="Basic residues" evidence="1">
    <location>
        <begin position="7"/>
        <end position="16"/>
    </location>
</feature>
<protein>
    <recommendedName>
        <fullName evidence="4">Hexosyltransferase</fullName>
    </recommendedName>
</protein>
<dbReference type="OrthoDB" id="1749019at2759"/>
<sequence>GRIINKVARRAGKHSNHPQEGIDEEAAQRSASLHYNGNMKLWLELGIPDYKNGLIIYEEKYV</sequence>
<evidence type="ECO:0000313" key="2">
    <source>
        <dbReference type="EMBL" id="TVU34484.1"/>
    </source>
</evidence>
<organism evidence="2 3">
    <name type="scientific">Eragrostis curvula</name>
    <name type="common">weeping love grass</name>
    <dbReference type="NCBI Taxonomy" id="38414"/>
    <lineage>
        <taxon>Eukaryota</taxon>
        <taxon>Viridiplantae</taxon>
        <taxon>Streptophyta</taxon>
        <taxon>Embryophyta</taxon>
        <taxon>Tracheophyta</taxon>
        <taxon>Spermatophyta</taxon>
        <taxon>Magnoliopsida</taxon>
        <taxon>Liliopsida</taxon>
        <taxon>Poales</taxon>
        <taxon>Poaceae</taxon>
        <taxon>PACMAD clade</taxon>
        <taxon>Chloridoideae</taxon>
        <taxon>Eragrostideae</taxon>
        <taxon>Eragrostidinae</taxon>
        <taxon>Eragrostis</taxon>
    </lineage>
</organism>
<accession>A0A5J9VGG5</accession>
<dbReference type="Gramene" id="TVU34484">
    <property type="protein sequence ID" value="TVU34484"/>
    <property type="gene ID" value="EJB05_16319"/>
</dbReference>
<evidence type="ECO:0000313" key="3">
    <source>
        <dbReference type="Proteomes" id="UP000324897"/>
    </source>
</evidence>
<feature type="non-terminal residue" evidence="2">
    <location>
        <position position="62"/>
    </location>
</feature>
<evidence type="ECO:0008006" key="4">
    <source>
        <dbReference type="Google" id="ProtNLM"/>
    </source>
</evidence>
<evidence type="ECO:0000256" key="1">
    <source>
        <dbReference type="SAM" id="MobiDB-lite"/>
    </source>
</evidence>
<dbReference type="EMBL" id="RWGY01000009">
    <property type="protein sequence ID" value="TVU34484.1"/>
    <property type="molecule type" value="Genomic_DNA"/>
</dbReference>
<keyword evidence="3" id="KW-1185">Reference proteome</keyword>
<name>A0A5J9VGG5_9POAL</name>
<gene>
    <name evidence="2" type="ORF">EJB05_16319</name>
</gene>
<comment type="caution">
    <text evidence="2">The sequence shown here is derived from an EMBL/GenBank/DDBJ whole genome shotgun (WGS) entry which is preliminary data.</text>
</comment>